<evidence type="ECO:0000256" key="13">
    <source>
        <dbReference type="ARBA" id="ARBA00023018"/>
    </source>
</evidence>
<feature type="region of interest" description="Disordered" evidence="30">
    <location>
        <begin position="1041"/>
        <end position="1085"/>
    </location>
</feature>
<evidence type="ECO:0000256" key="27">
    <source>
        <dbReference type="ARBA" id="ARBA00042194"/>
    </source>
</evidence>
<organism evidence="33 34">
    <name type="scientific">Channa argus</name>
    <name type="common">Northern snakehead</name>
    <name type="synonym">Ophicephalus argus</name>
    <dbReference type="NCBI Taxonomy" id="215402"/>
    <lineage>
        <taxon>Eukaryota</taxon>
        <taxon>Metazoa</taxon>
        <taxon>Chordata</taxon>
        <taxon>Craniata</taxon>
        <taxon>Vertebrata</taxon>
        <taxon>Euteleostomi</taxon>
        <taxon>Actinopterygii</taxon>
        <taxon>Neopterygii</taxon>
        <taxon>Teleostei</taxon>
        <taxon>Neoteleostei</taxon>
        <taxon>Acanthomorphata</taxon>
        <taxon>Anabantaria</taxon>
        <taxon>Anabantiformes</taxon>
        <taxon>Channoidei</taxon>
        <taxon>Channidae</taxon>
        <taxon>Channa</taxon>
    </lineage>
</organism>
<evidence type="ECO:0000256" key="9">
    <source>
        <dbReference type="ARBA" id="ARBA00022824"/>
    </source>
</evidence>
<feature type="coiled-coil region" evidence="29">
    <location>
        <begin position="1120"/>
        <end position="1190"/>
    </location>
</feature>
<keyword evidence="5" id="KW-0813">Transport</keyword>
<feature type="compositionally biased region" description="Basic and acidic residues" evidence="30">
    <location>
        <begin position="760"/>
        <end position="778"/>
    </location>
</feature>
<keyword evidence="16" id="KW-0472">Membrane</keyword>
<dbReference type="PANTHER" id="PTHR24200">
    <property type="entry name" value="TOUCAN, ISOFORM A"/>
    <property type="match status" value="1"/>
</dbReference>
<evidence type="ECO:0000256" key="7">
    <source>
        <dbReference type="ARBA" id="ARBA00022692"/>
    </source>
</evidence>
<dbReference type="InterPro" id="IPR042855">
    <property type="entry name" value="V_SNARE_CC"/>
</dbReference>
<evidence type="ECO:0000256" key="14">
    <source>
        <dbReference type="ARBA" id="ARBA00023034"/>
    </source>
</evidence>
<evidence type="ECO:0000259" key="32">
    <source>
        <dbReference type="PROSITE" id="PS50892"/>
    </source>
</evidence>
<evidence type="ECO:0000256" key="4">
    <source>
        <dbReference type="ARBA" id="ARBA00008025"/>
    </source>
</evidence>
<reference evidence="34" key="2">
    <citation type="submission" date="2019-02" db="EMBL/GenBank/DDBJ databases">
        <title>Opniocepnalus argus Var Kimnra genome.</title>
        <authorList>
            <person name="Zhou C."/>
            <person name="Xiao S."/>
        </authorList>
    </citation>
    <scope>NUCLEOTIDE SEQUENCE [LARGE SCALE GENOMIC DNA]</scope>
</reference>
<dbReference type="GO" id="GO:0045202">
    <property type="term" value="C:synapse"/>
    <property type="evidence" value="ECO:0007669"/>
    <property type="project" value="UniProtKB-SubCell"/>
</dbReference>
<feature type="compositionally biased region" description="Polar residues" evidence="30">
    <location>
        <begin position="535"/>
        <end position="555"/>
    </location>
</feature>
<dbReference type="InterPro" id="IPR051293">
    <property type="entry name" value="MTUS1/CCDC69"/>
</dbReference>
<keyword evidence="34" id="KW-1185">Reference proteome</keyword>
<dbReference type="PRINTS" id="PR00219">
    <property type="entry name" value="SYNAPTOBREVN"/>
</dbReference>
<dbReference type="GO" id="GO:0008017">
    <property type="term" value="F:microtubule binding"/>
    <property type="evidence" value="ECO:0007669"/>
    <property type="project" value="TreeGrafter"/>
</dbReference>
<evidence type="ECO:0000313" key="33">
    <source>
        <dbReference type="EMBL" id="KAF3693631.1"/>
    </source>
</evidence>
<evidence type="ECO:0000256" key="3">
    <source>
        <dbReference type="ARBA" id="ARBA00007585"/>
    </source>
</evidence>
<proteinExistence type="inferred from homology"/>
<feature type="compositionally biased region" description="Polar residues" evidence="30">
    <location>
        <begin position="611"/>
        <end position="622"/>
    </location>
</feature>
<evidence type="ECO:0000256" key="6">
    <source>
        <dbReference type="ARBA" id="ARBA00022599"/>
    </source>
</evidence>
<dbReference type="PROSITE" id="PS50859">
    <property type="entry name" value="LONGIN"/>
    <property type="match status" value="1"/>
</dbReference>
<evidence type="ECO:0000256" key="23">
    <source>
        <dbReference type="ARBA" id="ARBA00037845"/>
    </source>
</evidence>
<evidence type="ECO:0000256" key="24">
    <source>
        <dbReference type="ARBA" id="ARBA00037863"/>
    </source>
</evidence>
<evidence type="ECO:0000256" key="20">
    <source>
        <dbReference type="ARBA" id="ARBA00034102"/>
    </source>
</evidence>
<dbReference type="CDD" id="cd14824">
    <property type="entry name" value="Longin"/>
    <property type="match status" value="1"/>
</dbReference>
<evidence type="ECO:0000259" key="31">
    <source>
        <dbReference type="PROSITE" id="PS50859"/>
    </source>
</evidence>
<dbReference type="PANTHER" id="PTHR24200:SF7">
    <property type="entry name" value="MICROTUBULE-ASSOCIATED TUMOR SUPPRESSOR 1"/>
    <property type="match status" value="1"/>
</dbReference>
<dbReference type="Proteomes" id="UP000503349">
    <property type="component" value="Chromosome 9"/>
</dbReference>
<dbReference type="PROSITE" id="PS50892">
    <property type="entry name" value="V_SNARE"/>
    <property type="match status" value="1"/>
</dbReference>
<keyword evidence="19" id="KW-0968">Cytoplasmic vesicle</keyword>
<keyword evidence="13" id="KW-0770">Synapse</keyword>
<feature type="region of interest" description="Disordered" evidence="30">
    <location>
        <begin position="532"/>
        <end position="555"/>
    </location>
</feature>
<feature type="compositionally biased region" description="Low complexity" evidence="30">
    <location>
        <begin position="1410"/>
        <end position="1443"/>
    </location>
</feature>
<evidence type="ECO:0000256" key="18">
    <source>
        <dbReference type="ARBA" id="ARBA00023242"/>
    </source>
</evidence>
<evidence type="ECO:0000256" key="2">
    <source>
        <dbReference type="ARBA" id="ARBA00004163"/>
    </source>
</evidence>
<dbReference type="FunFam" id="1.20.5.110:FF:000004">
    <property type="entry name" value="Vesicle-associated membrane protein 7"/>
    <property type="match status" value="1"/>
</dbReference>
<evidence type="ECO:0000256" key="25">
    <source>
        <dbReference type="ARBA" id="ARBA00037875"/>
    </source>
</evidence>
<dbReference type="SMART" id="SM01270">
    <property type="entry name" value="Longin"/>
    <property type="match status" value="1"/>
</dbReference>
<evidence type="ECO:0000256" key="5">
    <source>
        <dbReference type="ARBA" id="ARBA00022448"/>
    </source>
</evidence>
<dbReference type="GO" id="GO:0006906">
    <property type="term" value="P:vesicle fusion"/>
    <property type="evidence" value="ECO:0007669"/>
    <property type="project" value="UniProtKB-ARBA"/>
</dbReference>
<evidence type="ECO:0000256" key="10">
    <source>
        <dbReference type="ARBA" id="ARBA00022927"/>
    </source>
</evidence>
<evidence type="ECO:0000256" key="22">
    <source>
        <dbReference type="ARBA" id="ARBA00037803"/>
    </source>
</evidence>
<dbReference type="InterPro" id="IPR011012">
    <property type="entry name" value="Longin-like_dom_sf"/>
</dbReference>
<keyword evidence="18" id="KW-0539">Nucleus</keyword>
<evidence type="ECO:0000256" key="26">
    <source>
        <dbReference type="ARBA" id="ARBA00039269"/>
    </source>
</evidence>
<keyword evidence="12" id="KW-1133">Transmembrane helix</keyword>
<feature type="region of interest" description="Disordered" evidence="30">
    <location>
        <begin position="1398"/>
        <end position="1443"/>
    </location>
</feature>
<protein>
    <recommendedName>
        <fullName evidence="26">Vesicle-associated membrane protein 7</fullName>
    </recommendedName>
    <alternativeName>
        <fullName evidence="27">Synaptobrevin-like protein 1</fullName>
    </alternativeName>
</protein>
<evidence type="ECO:0000256" key="29">
    <source>
        <dbReference type="SAM" id="Coils"/>
    </source>
</evidence>
<dbReference type="Pfam" id="PF00957">
    <property type="entry name" value="Synaptobrevin"/>
    <property type="match status" value="1"/>
</dbReference>
<feature type="region of interest" description="Disordered" evidence="30">
    <location>
        <begin position="609"/>
        <end position="628"/>
    </location>
</feature>
<feature type="compositionally biased region" description="Polar residues" evidence="30">
    <location>
        <begin position="867"/>
        <end position="884"/>
    </location>
</feature>
<dbReference type="GO" id="GO:0015031">
    <property type="term" value="P:protein transport"/>
    <property type="evidence" value="ECO:0007669"/>
    <property type="project" value="UniProtKB-KW"/>
</dbReference>
<gene>
    <name evidence="33" type="ORF">EXN66_Car009307</name>
</gene>
<accession>A0A6G1PTH2</accession>
<reference evidence="33 34" key="1">
    <citation type="submission" date="2019-02" db="EMBL/GenBank/DDBJ databases">
        <title>Opniocepnalus argus genome.</title>
        <authorList>
            <person name="Zhou C."/>
            <person name="Xiao S."/>
        </authorList>
    </citation>
    <scope>NUCLEOTIDE SEQUENCE [LARGE SCALE GENOMIC DNA]</scope>
    <source>
        <strain evidence="33">OARG1902GOOAL</strain>
        <tissue evidence="33">Muscle</tissue>
    </source>
</reference>
<keyword evidence="10" id="KW-0653">Protein transport</keyword>
<feature type="region of interest" description="Disordered" evidence="30">
    <location>
        <begin position="759"/>
        <end position="804"/>
    </location>
</feature>
<dbReference type="GO" id="GO:0005765">
    <property type="term" value="C:lysosomal membrane"/>
    <property type="evidence" value="ECO:0007669"/>
    <property type="project" value="UniProtKB-SubCell"/>
</dbReference>
<dbReference type="GO" id="GO:0005794">
    <property type="term" value="C:Golgi apparatus"/>
    <property type="evidence" value="ECO:0007669"/>
    <property type="project" value="UniProtKB-SubCell"/>
</dbReference>
<evidence type="ECO:0000256" key="17">
    <source>
        <dbReference type="ARBA" id="ARBA00023228"/>
    </source>
</evidence>
<name>A0A6G1PTH2_CHAAH</name>
<sequence>MAILFAVVARGTTILAKHACCGGNFLEVTEQILAKIPSENNKLTYSHGSYLFHYICHDRIIYLCITDDDFERSRAFSFLSEVKKRFQTTYGSRAQTALPYAMNSEFSSTLAAQMKHHSDPRGSDRLTESQMQVDDLKGIMVRSIDLVAQRGEKLELLIDKTENLVDSSVTFKTTSRNLARAMCMKNLKLTVVIVLVCLNIDPLTHRGLQLSPSPESHYSNSSMSPSPDSSSSFSNLSEREADSPPDINILKCCPSEGSPVDTPYNITLMQGDMYSAISMNLNPTFISTPDNGTMNFSNSNLSLSNQDRRSEKYHTCQSNMEDASNGTVTSPDSAERELSSCELSWRGSTENGCYSLSSGEMVVRSNSFCLEDQSLIVVSSLEESLKSPALSHSALAPECNVLSTTPDVCEKFTENLIEENTGHPCLGMTFIQADDWELLTKENEMATSNSLLALPNENEVGLLMTFVCETSTEDGGKESKFSGAEAELLPSCSGEITPELGKTFVSTLSAMQNTDKDIHTSTPVQNIGNHIPSLPSFSESPCTGNTNSPGLNSVKQQPISETSEEHLVTGLPPSASNIKKMEIKSFPKSDFSKIKSKPMKRIGQQIAVASPASQHTPTQTNVKNKHTEAHKGATVRISPTKVRSKATVVSTTTKMIIGAQREVNTQAANLGLTIIQQSGQTGVGGLDNNRPPLPDHHPVSNKITSAVQCSNTSSEMVNPSQEAGASAQHAGNLTFCFSSFEKSPDIHSQTELKLTPKNGMSDKIEIRSDSAIGKDKHPVLKTRPRCLSDSASSSSSKPQKERRAILSVSPSFTISKAKTQLDQPNPRNIKCSSHSKSTIQTEAFNTSAERGVKKISLLAESRKSTTERTTWNDSKNRFQGTPSPRRTREVPLSQPLATSHRPASLSTKQKQGTPGKEELRVSRAVGNPQFKLKTTTGGQRLQATGEPSVGNASASNIKHQLHGSLPQTPTRPSLIGLPPTPTSRIPRKTPRPSRSLTVTSVHCEPSEGAKSSQALTTGYKPDALTSKRVSNSTVSPLIRTTSAKIVGPTPRGPVDKNKAKASSCQQHLQQQASQPNQETGPPDVVPASAAEVEKKNQRIQQIKGLLTASNCRFEAITIVLQQTLAKHDEAMGKCRELSRELVNLRGELACSIHSSECLEKQKEELHVALEDALQKLQEQHQKDLSDLEQRMHAFYQAEWNKVHLTYQEEANKCKNLMQQQFTEICFNATTPVNFIGLRKVHNEELQSLDKTLKDAEAALSGHIQELTVENNTLMEKLIAEENKRKELDEKVQKDSHTLYLEQELESLKVVLEIKNKQLHQQEKKMMEIDKLTERAVTLDESLKKVQQENEDLKARMERHAALSRQLSTEQAMLQESLQKESKVNKRLSMENEELLWKLHNGDLSSPRKASPTSTSPLHSPSHSFSLQSPRSSSVFSSSPVSPR</sequence>
<dbReference type="GO" id="GO:0030658">
    <property type="term" value="C:transport vesicle membrane"/>
    <property type="evidence" value="ECO:0007669"/>
    <property type="project" value="UniProtKB-SubCell"/>
</dbReference>
<feature type="region of interest" description="Disordered" evidence="30">
    <location>
        <begin position="861"/>
        <end position="1019"/>
    </location>
</feature>
<dbReference type="Gene3D" id="3.30.450.50">
    <property type="entry name" value="Longin domain"/>
    <property type="match status" value="1"/>
</dbReference>
<dbReference type="GO" id="GO:0005789">
    <property type="term" value="C:endoplasmic reticulum membrane"/>
    <property type="evidence" value="ECO:0007669"/>
    <property type="project" value="UniProtKB-SubCell"/>
</dbReference>
<keyword evidence="6" id="KW-0771">Synaptosome</keyword>
<dbReference type="GO" id="GO:0043005">
    <property type="term" value="C:neuron projection"/>
    <property type="evidence" value="ECO:0007669"/>
    <property type="project" value="UniProtKB-KW"/>
</dbReference>
<feature type="domain" description="Longin" evidence="31">
    <location>
        <begin position="7"/>
        <end position="110"/>
    </location>
</feature>
<comment type="subcellular location">
    <subcellularLocation>
        <location evidence="25">Cytoplasmic vesicle</location>
        <location evidence="25">Phagosome membrane</location>
        <topology evidence="25">Single-pass type IV membrane protein</topology>
    </subcellularLocation>
    <subcellularLocation>
        <location evidence="22">Cytoplasmic vesicle</location>
        <location evidence="22">Secretory vesicle membrane</location>
        <topology evidence="22">Single-pass type IV membrane protein</topology>
    </subcellularLocation>
    <subcellularLocation>
        <location evidence="2">Endoplasmic reticulum membrane</location>
        <topology evidence="2">Single-pass type IV membrane protein</topology>
    </subcellularLocation>
    <subcellularLocation>
        <location evidence="21">Golgi apparatus</location>
        <location evidence="21">trans-Golgi network membrane</location>
        <topology evidence="21">Single-pass type IV membrane protein</topology>
    </subcellularLocation>
    <subcellularLocation>
        <location evidence="23">Late endosome membrane</location>
        <topology evidence="23">Single-pass type IV membrane protein</topology>
    </subcellularLocation>
    <subcellularLocation>
        <location evidence="24">Lysosome membrane</location>
        <topology evidence="24">Single-pass type IV membrane protein</topology>
    </subcellularLocation>
    <subcellularLocation>
        <location evidence="1">Nucleus</location>
    </subcellularLocation>
    <subcellularLocation>
        <location evidence="20">Synapse</location>
        <location evidence="20">Synaptosome</location>
    </subcellularLocation>
</comment>
<dbReference type="EMBL" id="CM015720">
    <property type="protein sequence ID" value="KAF3693631.1"/>
    <property type="molecule type" value="Genomic_DNA"/>
</dbReference>
<evidence type="ECO:0000256" key="21">
    <source>
        <dbReference type="ARBA" id="ARBA00037801"/>
    </source>
</evidence>
<keyword evidence="17" id="KW-0458">Lysosome</keyword>
<dbReference type="SUPFAM" id="SSF58038">
    <property type="entry name" value="SNARE fusion complex"/>
    <property type="match status" value="1"/>
</dbReference>
<keyword evidence="14" id="KW-0333">Golgi apparatus</keyword>
<dbReference type="Pfam" id="PF13774">
    <property type="entry name" value="Longin"/>
    <property type="match status" value="1"/>
</dbReference>
<dbReference type="InterPro" id="IPR010908">
    <property type="entry name" value="Longin_dom"/>
</dbReference>
<evidence type="ECO:0000256" key="15">
    <source>
        <dbReference type="ARBA" id="ARBA00023054"/>
    </source>
</evidence>
<dbReference type="GO" id="GO:0005634">
    <property type="term" value="C:nucleus"/>
    <property type="evidence" value="ECO:0007669"/>
    <property type="project" value="UniProtKB-SubCell"/>
</dbReference>
<evidence type="ECO:0000256" key="1">
    <source>
        <dbReference type="ARBA" id="ARBA00004123"/>
    </source>
</evidence>
<feature type="compositionally biased region" description="Low complexity" evidence="30">
    <location>
        <begin position="1062"/>
        <end position="1077"/>
    </location>
</feature>
<evidence type="ECO:0000256" key="8">
    <source>
        <dbReference type="ARBA" id="ARBA00022753"/>
    </source>
</evidence>
<dbReference type="InterPro" id="IPR001388">
    <property type="entry name" value="Synaptobrevin-like"/>
</dbReference>
<feature type="domain" description="V-SNARE coiled-coil homology" evidence="32">
    <location>
        <begin position="125"/>
        <end position="185"/>
    </location>
</feature>
<dbReference type="SUPFAM" id="SSF64356">
    <property type="entry name" value="SNARE-like"/>
    <property type="match status" value="1"/>
</dbReference>
<evidence type="ECO:0000256" key="19">
    <source>
        <dbReference type="ARBA" id="ARBA00023329"/>
    </source>
</evidence>
<dbReference type="GO" id="GO:0030670">
    <property type="term" value="C:phagocytic vesicle membrane"/>
    <property type="evidence" value="ECO:0007669"/>
    <property type="project" value="UniProtKB-SubCell"/>
</dbReference>
<comment type="similarity">
    <text evidence="4">Belongs to the synaptobrevin family.</text>
</comment>
<dbReference type="Gene3D" id="1.20.5.110">
    <property type="match status" value="1"/>
</dbReference>
<dbReference type="CDD" id="cd15871">
    <property type="entry name" value="R-SNARE_VAMP7"/>
    <property type="match status" value="1"/>
</dbReference>
<feature type="compositionally biased region" description="Polar residues" evidence="30">
    <location>
        <begin position="932"/>
        <end position="942"/>
    </location>
</feature>
<evidence type="ECO:0000256" key="12">
    <source>
        <dbReference type="ARBA" id="ARBA00022989"/>
    </source>
</evidence>
<keyword evidence="9" id="KW-0256">Endoplasmic reticulum</keyword>
<evidence type="ECO:0000256" key="11">
    <source>
        <dbReference type="ARBA" id="ARBA00022968"/>
    </source>
</evidence>
<keyword evidence="8" id="KW-0967">Endosome</keyword>
<keyword evidence="15 28" id="KW-0175">Coiled coil</keyword>
<keyword evidence="11" id="KW-0735">Signal-anchor</keyword>
<evidence type="ECO:0000256" key="28">
    <source>
        <dbReference type="PROSITE-ProRule" id="PRU00290"/>
    </source>
</evidence>
<dbReference type="FunFam" id="3.30.450.50:FF:000006">
    <property type="entry name" value="Vesicle-associated membrane protein 7"/>
    <property type="match status" value="1"/>
</dbReference>
<keyword evidence="7" id="KW-0812">Transmembrane</keyword>
<comment type="similarity">
    <text evidence="3">Belongs to the MTUS1 family.</text>
</comment>
<feature type="compositionally biased region" description="Low complexity" evidence="30">
    <location>
        <begin position="211"/>
        <end position="236"/>
    </location>
</feature>
<evidence type="ECO:0000256" key="30">
    <source>
        <dbReference type="SAM" id="MobiDB-lite"/>
    </source>
</evidence>
<feature type="region of interest" description="Disordered" evidence="30">
    <location>
        <begin position="208"/>
        <end position="248"/>
    </location>
</feature>
<evidence type="ECO:0000313" key="34">
    <source>
        <dbReference type="Proteomes" id="UP000503349"/>
    </source>
</evidence>
<feature type="coiled-coil region" evidence="29">
    <location>
        <begin position="1238"/>
        <end position="1369"/>
    </location>
</feature>
<dbReference type="GO" id="GO:0031902">
    <property type="term" value="C:late endosome membrane"/>
    <property type="evidence" value="ECO:0007669"/>
    <property type="project" value="UniProtKB-SubCell"/>
</dbReference>
<evidence type="ECO:0000256" key="16">
    <source>
        <dbReference type="ARBA" id="ARBA00023136"/>
    </source>
</evidence>